<dbReference type="Proteomes" id="UP000249619">
    <property type="component" value="Unassembled WGS sequence"/>
</dbReference>
<feature type="domain" description="RNase III" evidence="1">
    <location>
        <begin position="7"/>
        <end position="141"/>
    </location>
</feature>
<name>A0A364N7C9_STELY</name>
<dbReference type="GO" id="GO:0004525">
    <property type="term" value="F:ribonuclease III activity"/>
    <property type="evidence" value="ECO:0007669"/>
    <property type="project" value="UniProtKB-EC"/>
</dbReference>
<comment type="caution">
    <text evidence="2">The sequence shown here is derived from an EMBL/GenBank/DDBJ whole genome shotgun (WGS) entry which is preliminary data.</text>
</comment>
<keyword evidence="3" id="KW-1185">Reference proteome</keyword>
<dbReference type="SUPFAM" id="SSF69065">
    <property type="entry name" value="RNase III domain-like"/>
    <property type="match status" value="1"/>
</dbReference>
<gene>
    <name evidence="2" type="ORF">DDE83_003547</name>
</gene>
<dbReference type="Gene3D" id="1.10.1520.10">
    <property type="entry name" value="Ribonuclease III domain"/>
    <property type="match status" value="1"/>
</dbReference>
<dbReference type="GO" id="GO:0006396">
    <property type="term" value="P:RNA processing"/>
    <property type="evidence" value="ECO:0007669"/>
    <property type="project" value="InterPro"/>
</dbReference>
<dbReference type="SMART" id="SM00535">
    <property type="entry name" value="RIBOc"/>
    <property type="match status" value="1"/>
</dbReference>
<dbReference type="InterPro" id="IPR036389">
    <property type="entry name" value="RNase_III_sf"/>
</dbReference>
<dbReference type="PROSITE" id="PS50142">
    <property type="entry name" value="RNASE_3_2"/>
    <property type="match status" value="1"/>
</dbReference>
<dbReference type="InterPro" id="IPR000999">
    <property type="entry name" value="RNase_III_dom"/>
</dbReference>
<dbReference type="OrthoDB" id="67027at2759"/>
<protein>
    <submittedName>
        <fullName evidence="2">Ribonuclease iii</fullName>
        <ecNumber evidence="2">3.1.26.3</ecNumber>
    </submittedName>
</protein>
<evidence type="ECO:0000313" key="3">
    <source>
        <dbReference type="Proteomes" id="UP000249619"/>
    </source>
</evidence>
<dbReference type="CDD" id="cd00593">
    <property type="entry name" value="RIBOc"/>
    <property type="match status" value="1"/>
</dbReference>
<accession>A0A364N7C9</accession>
<dbReference type="EC" id="3.1.26.3" evidence="2"/>
<reference evidence="3" key="1">
    <citation type="submission" date="2018-05" db="EMBL/GenBank/DDBJ databases">
        <title>Draft genome sequence of Stemphylium lycopersici strain CIDEFI 213.</title>
        <authorList>
            <person name="Medina R."/>
            <person name="Franco M.E.E."/>
            <person name="Lucentini C.G."/>
            <person name="Saparrat M.C.N."/>
            <person name="Balatti P.A."/>
        </authorList>
    </citation>
    <scope>NUCLEOTIDE SEQUENCE [LARGE SCALE GENOMIC DNA]</scope>
    <source>
        <strain evidence="3">CIDEFI 213</strain>
    </source>
</reference>
<evidence type="ECO:0000313" key="2">
    <source>
        <dbReference type="EMBL" id="RAR13162.1"/>
    </source>
</evidence>
<dbReference type="STRING" id="183478.A0A364N7C9"/>
<sequence length="165" mass="18162">MSIDSHIAGVEAIISYIFQDKSLCAEALQMQTSADALLDFGGQLRWIAHNSRLELLGDRINDAVLCKKWYESCDAKGQGSPRRAFNALRNDLVTNEALGTRGFQLGLDRFVLLNLATTTVSMNMMANTFEAIVGAVYLDAGDNALEAVYNVLEHTGFFEHPMLVT</sequence>
<evidence type="ECO:0000259" key="1">
    <source>
        <dbReference type="PROSITE" id="PS50142"/>
    </source>
</evidence>
<dbReference type="EMBL" id="QGDH01000040">
    <property type="protein sequence ID" value="RAR13162.1"/>
    <property type="molecule type" value="Genomic_DNA"/>
</dbReference>
<organism evidence="2 3">
    <name type="scientific">Stemphylium lycopersici</name>
    <name type="common">Tomato gray leaf spot disease fungus</name>
    <name type="synonym">Thyrospora lycopersici</name>
    <dbReference type="NCBI Taxonomy" id="183478"/>
    <lineage>
        <taxon>Eukaryota</taxon>
        <taxon>Fungi</taxon>
        <taxon>Dikarya</taxon>
        <taxon>Ascomycota</taxon>
        <taxon>Pezizomycotina</taxon>
        <taxon>Dothideomycetes</taxon>
        <taxon>Pleosporomycetidae</taxon>
        <taxon>Pleosporales</taxon>
        <taxon>Pleosporineae</taxon>
        <taxon>Pleosporaceae</taxon>
        <taxon>Stemphylium</taxon>
    </lineage>
</organism>
<dbReference type="AlphaFoldDB" id="A0A364N7C9"/>
<keyword evidence="2" id="KW-0378">Hydrolase</keyword>
<dbReference type="Pfam" id="PF14622">
    <property type="entry name" value="Ribonucleas_3_3"/>
    <property type="match status" value="1"/>
</dbReference>
<proteinExistence type="predicted"/>